<comment type="subcellular location">
    <subcellularLocation>
        <location evidence="1">Nucleus</location>
    </subcellularLocation>
</comment>
<evidence type="ECO:0000256" key="4">
    <source>
        <dbReference type="ARBA" id="ARBA00023125"/>
    </source>
</evidence>
<dbReference type="CDD" id="cd12148">
    <property type="entry name" value="fungal_TF_MHR"/>
    <property type="match status" value="1"/>
</dbReference>
<evidence type="ECO:0000313" key="10">
    <source>
        <dbReference type="Proteomes" id="UP001203852"/>
    </source>
</evidence>
<protein>
    <recommendedName>
        <fullName evidence="8">Zn(2)-C6 fungal-type domain-containing protein</fullName>
    </recommendedName>
</protein>
<dbReference type="Gene3D" id="4.10.240.10">
    <property type="entry name" value="Zn(2)-C6 fungal-type DNA-binding domain"/>
    <property type="match status" value="1"/>
</dbReference>
<dbReference type="GO" id="GO:0000976">
    <property type="term" value="F:transcription cis-regulatory region binding"/>
    <property type="evidence" value="ECO:0007669"/>
    <property type="project" value="TreeGrafter"/>
</dbReference>
<dbReference type="Proteomes" id="UP001203852">
    <property type="component" value="Unassembled WGS sequence"/>
</dbReference>
<dbReference type="PANTHER" id="PTHR31845:SF21">
    <property type="entry name" value="REGULATORY PROTEIN LEU3"/>
    <property type="match status" value="1"/>
</dbReference>
<dbReference type="GO" id="GO:0006351">
    <property type="term" value="P:DNA-templated transcription"/>
    <property type="evidence" value="ECO:0007669"/>
    <property type="project" value="InterPro"/>
</dbReference>
<evidence type="ECO:0000256" key="7">
    <source>
        <dbReference type="SAM" id="Coils"/>
    </source>
</evidence>
<keyword evidence="6" id="KW-0539">Nucleus</keyword>
<dbReference type="InterPro" id="IPR001138">
    <property type="entry name" value="Zn2Cys6_DnaBD"/>
</dbReference>
<keyword evidence="2" id="KW-0479">Metal-binding</keyword>
<dbReference type="PROSITE" id="PS00463">
    <property type="entry name" value="ZN2_CY6_FUNGAL_1"/>
    <property type="match status" value="1"/>
</dbReference>
<dbReference type="GO" id="GO:0000981">
    <property type="term" value="F:DNA-binding transcription factor activity, RNA polymerase II-specific"/>
    <property type="evidence" value="ECO:0007669"/>
    <property type="project" value="InterPro"/>
</dbReference>
<organism evidence="9 10">
    <name type="scientific">Exophiala viscosa</name>
    <dbReference type="NCBI Taxonomy" id="2486360"/>
    <lineage>
        <taxon>Eukaryota</taxon>
        <taxon>Fungi</taxon>
        <taxon>Dikarya</taxon>
        <taxon>Ascomycota</taxon>
        <taxon>Pezizomycotina</taxon>
        <taxon>Eurotiomycetes</taxon>
        <taxon>Chaetothyriomycetidae</taxon>
        <taxon>Chaetothyriales</taxon>
        <taxon>Herpotrichiellaceae</taxon>
        <taxon>Exophiala</taxon>
    </lineage>
</organism>
<feature type="coiled-coil region" evidence="7">
    <location>
        <begin position="53"/>
        <end position="80"/>
    </location>
</feature>
<evidence type="ECO:0000256" key="5">
    <source>
        <dbReference type="ARBA" id="ARBA00023163"/>
    </source>
</evidence>
<evidence type="ECO:0000256" key="2">
    <source>
        <dbReference type="ARBA" id="ARBA00022723"/>
    </source>
</evidence>
<comment type="caution">
    <text evidence="9">The sequence shown here is derived from an EMBL/GenBank/DDBJ whole genome shotgun (WGS) entry which is preliminary data.</text>
</comment>
<dbReference type="CDD" id="cd00067">
    <property type="entry name" value="GAL4"/>
    <property type="match status" value="1"/>
</dbReference>
<keyword evidence="4" id="KW-0238">DNA-binding</keyword>
<accession>A0AAN6DXT9</accession>
<feature type="domain" description="Zn(2)-C6 fungal-type" evidence="8">
    <location>
        <begin position="15"/>
        <end position="48"/>
    </location>
</feature>
<keyword evidence="10" id="KW-1185">Reference proteome</keyword>
<dbReference type="Pfam" id="PF04082">
    <property type="entry name" value="Fungal_trans"/>
    <property type="match status" value="1"/>
</dbReference>
<dbReference type="PANTHER" id="PTHR31845">
    <property type="entry name" value="FINGER DOMAIN PROTEIN, PUTATIVE-RELATED"/>
    <property type="match status" value="1"/>
</dbReference>
<dbReference type="SUPFAM" id="SSF57701">
    <property type="entry name" value="Zn2/Cys6 DNA-binding domain"/>
    <property type="match status" value="1"/>
</dbReference>
<keyword evidence="7" id="KW-0175">Coiled coil</keyword>
<keyword evidence="5" id="KW-0804">Transcription</keyword>
<dbReference type="InterPro" id="IPR036864">
    <property type="entry name" value="Zn2-C6_fun-type_DNA-bd_sf"/>
</dbReference>
<sequence>MSLTRSPMLSARVKSCTGCRQQKLRCDASKDYSQPCSRCVRMKLNCVVLKSFKRTKKQTKAQLQAEVDQLKQQLVTSDALEPSSVSSSTVTGNDNTVRYTVMNCQTNGMPFEASISRVAANDPVAFPENSFAPDTNCPTSAGGLSMTSCQALDDFELGSNQIDDCFALFSLHYLPKLYIFDSLNDPNTCYMQSPLLFWTIVAIGARKYSKDPTILSLLGPKVIELAAHSLFSQTEKLPTIQAYLILCVWPMPVDTMHKDISPVLSGAMLSLAVSIGLHIQGNGQDFSRTTLEHDENECTHRAKLWVASTVAAQSTAISNGLPPPTVLDTYDPKLFPEQSPGTVPFRLQFRKKMSQNLASCILELGRCVQGIEESGGASSVKSMIDIFMWQFLQMDPECPDQFSKSSRRVEYTTTDKSGRFHLLCARLQVHSFHFFVGPTERDNASLAKLYLLACSVIEMALGLDETEDFSSSATAYNQKMLVLASFALLRIARSHLASLLDIERGRQAYFDNILLFRKISVQDSDLSSRTTVILTQLWTSKNAFKKSDGTTDSLLLLCRSRLSMSVVFDCFWRWRREFAGQQTPYKETQSDIGANSIQLAPLLGQADEGTESSKYLSSSWSPNGTFPDYDWLATLDVPLSFDANFEPEGPMPMLDTINYAALT</sequence>
<dbReference type="PROSITE" id="PS50048">
    <property type="entry name" value="ZN2_CY6_FUNGAL_2"/>
    <property type="match status" value="1"/>
</dbReference>
<dbReference type="EMBL" id="MU404353">
    <property type="protein sequence ID" value="KAI1614624.1"/>
    <property type="molecule type" value="Genomic_DNA"/>
</dbReference>
<dbReference type="GO" id="GO:0008270">
    <property type="term" value="F:zinc ion binding"/>
    <property type="evidence" value="ECO:0007669"/>
    <property type="project" value="InterPro"/>
</dbReference>
<dbReference type="Pfam" id="PF00172">
    <property type="entry name" value="Zn_clus"/>
    <property type="match status" value="1"/>
</dbReference>
<dbReference type="AlphaFoldDB" id="A0AAN6DXT9"/>
<reference evidence="9" key="1">
    <citation type="journal article" date="2022" name="bioRxiv">
        <title>Deciphering the potential niche of two novel black yeast fungi from a biological soil crust based on their genomes, phenotypes, and melanin regulation.</title>
        <authorList>
            <consortium name="DOE Joint Genome Institute"/>
            <person name="Carr E.C."/>
            <person name="Barton Q."/>
            <person name="Grambo S."/>
            <person name="Sullivan M."/>
            <person name="Renfro C.M."/>
            <person name="Kuo A."/>
            <person name="Pangilinan J."/>
            <person name="Lipzen A."/>
            <person name="Keymanesh K."/>
            <person name="Savage E."/>
            <person name="Barry K."/>
            <person name="Grigoriev I.V."/>
            <person name="Riekhof W.R."/>
            <person name="Harris S.S."/>
        </authorList>
    </citation>
    <scope>NUCLEOTIDE SEQUENCE</scope>
    <source>
        <strain evidence="9">JF 03-4F</strain>
    </source>
</reference>
<dbReference type="GO" id="GO:0005634">
    <property type="term" value="C:nucleus"/>
    <property type="evidence" value="ECO:0007669"/>
    <property type="project" value="UniProtKB-SubCell"/>
</dbReference>
<evidence type="ECO:0000259" key="8">
    <source>
        <dbReference type="PROSITE" id="PS50048"/>
    </source>
</evidence>
<keyword evidence="3" id="KW-0805">Transcription regulation</keyword>
<dbReference type="SMART" id="SM00066">
    <property type="entry name" value="GAL4"/>
    <property type="match status" value="1"/>
</dbReference>
<evidence type="ECO:0000256" key="3">
    <source>
        <dbReference type="ARBA" id="ARBA00023015"/>
    </source>
</evidence>
<name>A0AAN6DXT9_9EURO</name>
<proteinExistence type="predicted"/>
<dbReference type="InterPro" id="IPR051089">
    <property type="entry name" value="prtT"/>
</dbReference>
<evidence type="ECO:0000256" key="1">
    <source>
        <dbReference type="ARBA" id="ARBA00004123"/>
    </source>
</evidence>
<evidence type="ECO:0000313" key="9">
    <source>
        <dbReference type="EMBL" id="KAI1614624.1"/>
    </source>
</evidence>
<evidence type="ECO:0000256" key="6">
    <source>
        <dbReference type="ARBA" id="ARBA00023242"/>
    </source>
</evidence>
<gene>
    <name evidence="9" type="ORF">EDD36DRAFT_233028</name>
</gene>
<dbReference type="InterPro" id="IPR007219">
    <property type="entry name" value="XnlR_reg_dom"/>
</dbReference>